<dbReference type="Proteomes" id="UP001054945">
    <property type="component" value="Unassembled WGS sequence"/>
</dbReference>
<comment type="caution">
    <text evidence="2">The sequence shown here is derived from an EMBL/GenBank/DDBJ whole genome shotgun (WGS) entry which is preliminary data.</text>
</comment>
<gene>
    <name evidence="2" type="ORF">CEXT_339391</name>
</gene>
<proteinExistence type="predicted"/>
<feature type="transmembrane region" description="Helical" evidence="1">
    <location>
        <begin position="76"/>
        <end position="96"/>
    </location>
</feature>
<organism evidence="2 3">
    <name type="scientific">Caerostris extrusa</name>
    <name type="common">Bark spider</name>
    <name type="synonym">Caerostris bankana</name>
    <dbReference type="NCBI Taxonomy" id="172846"/>
    <lineage>
        <taxon>Eukaryota</taxon>
        <taxon>Metazoa</taxon>
        <taxon>Ecdysozoa</taxon>
        <taxon>Arthropoda</taxon>
        <taxon>Chelicerata</taxon>
        <taxon>Arachnida</taxon>
        <taxon>Araneae</taxon>
        <taxon>Araneomorphae</taxon>
        <taxon>Entelegynae</taxon>
        <taxon>Araneoidea</taxon>
        <taxon>Araneidae</taxon>
        <taxon>Caerostris</taxon>
    </lineage>
</organism>
<evidence type="ECO:0008006" key="4">
    <source>
        <dbReference type="Google" id="ProtNLM"/>
    </source>
</evidence>
<name>A0AAV4TMW6_CAEEX</name>
<dbReference type="AlphaFoldDB" id="A0AAV4TMW6"/>
<dbReference type="EMBL" id="BPLR01011583">
    <property type="protein sequence ID" value="GIY47470.1"/>
    <property type="molecule type" value="Genomic_DNA"/>
</dbReference>
<evidence type="ECO:0000313" key="3">
    <source>
        <dbReference type="Proteomes" id="UP001054945"/>
    </source>
</evidence>
<keyword evidence="1" id="KW-0472">Membrane</keyword>
<evidence type="ECO:0000313" key="2">
    <source>
        <dbReference type="EMBL" id="GIY47470.1"/>
    </source>
</evidence>
<keyword evidence="1" id="KW-0812">Transmembrane</keyword>
<accession>A0AAV4TMW6</accession>
<keyword evidence="3" id="KW-1185">Reference proteome</keyword>
<reference evidence="2 3" key="1">
    <citation type="submission" date="2021-06" db="EMBL/GenBank/DDBJ databases">
        <title>Caerostris extrusa draft genome.</title>
        <authorList>
            <person name="Kono N."/>
            <person name="Arakawa K."/>
        </authorList>
    </citation>
    <scope>NUCLEOTIDE SEQUENCE [LARGE SCALE GENOMIC DNA]</scope>
</reference>
<feature type="transmembrane region" description="Helical" evidence="1">
    <location>
        <begin position="116"/>
        <end position="138"/>
    </location>
</feature>
<keyword evidence="1" id="KW-1133">Transmembrane helix</keyword>
<sequence>MDIAQWLMGALLCAFVPMKPIIERGRGRVLYLDPPKKDVTSSATNDTVCTVTEKRESFLRDVSEKKKRKESRKKKALITALLFLGHCWSATGHLMYNRYYPPRTCISNGHCSRSMATMHVFFFSFPISVDFFSFLSFFKEKSFDKNFQENFPTSQKGDFFIFFTFFQEWILIRNI</sequence>
<evidence type="ECO:0000256" key="1">
    <source>
        <dbReference type="SAM" id="Phobius"/>
    </source>
</evidence>
<protein>
    <recommendedName>
        <fullName evidence="4">Secreted protein</fullName>
    </recommendedName>
</protein>